<keyword evidence="1" id="KW-1277">Toxin-antitoxin system</keyword>
<dbReference type="Pfam" id="PF15738">
    <property type="entry name" value="YafQ_toxin"/>
    <property type="match status" value="1"/>
</dbReference>
<evidence type="ECO:0000313" key="3">
    <source>
        <dbReference type="Proteomes" id="UP000229907"/>
    </source>
</evidence>
<organism evidence="2 3">
    <name type="scientific">Bifidobacterium choerinum</name>
    <dbReference type="NCBI Taxonomy" id="35760"/>
    <lineage>
        <taxon>Bacteria</taxon>
        <taxon>Bacillati</taxon>
        <taxon>Actinomycetota</taxon>
        <taxon>Actinomycetes</taxon>
        <taxon>Bifidobacteriales</taxon>
        <taxon>Bifidobacteriaceae</taxon>
        <taxon>Bifidobacterium</taxon>
    </lineage>
</organism>
<proteinExistence type="predicted"/>
<dbReference type="Gene3D" id="3.30.2310.20">
    <property type="entry name" value="RelE-like"/>
    <property type="match status" value="1"/>
</dbReference>
<dbReference type="InterPro" id="IPR004386">
    <property type="entry name" value="Toxin_YafQ-like"/>
</dbReference>
<dbReference type="KEGG" id="bcho:BcFMB_02165"/>
<accession>A0A2D3D7T6</accession>
<dbReference type="InterPro" id="IPR007712">
    <property type="entry name" value="RelE/ParE_toxin"/>
</dbReference>
<evidence type="ECO:0000256" key="1">
    <source>
        <dbReference type="ARBA" id="ARBA00022649"/>
    </source>
</evidence>
<dbReference type="InterPro" id="IPR035093">
    <property type="entry name" value="RelE/ParE_toxin_dom_sf"/>
</dbReference>
<dbReference type="EMBL" id="CP018044">
    <property type="protein sequence ID" value="ATU21143.1"/>
    <property type="molecule type" value="Genomic_DNA"/>
</dbReference>
<reference evidence="2 3" key="1">
    <citation type="submission" date="2016-11" db="EMBL/GenBank/DDBJ databases">
        <title>complete genome sequence of Bifidobacterium choerinum strain FMB-1.</title>
        <authorList>
            <person name="Park C.-S."/>
            <person name="Jung D.-H."/>
            <person name="Choi D.-S."/>
        </authorList>
    </citation>
    <scope>NUCLEOTIDE SEQUENCE [LARGE SCALE GENOMIC DNA]</scope>
    <source>
        <strain evidence="2 3">FMB-1</strain>
    </source>
</reference>
<dbReference type="SUPFAM" id="SSF143011">
    <property type="entry name" value="RelE-like"/>
    <property type="match status" value="1"/>
</dbReference>
<evidence type="ECO:0008006" key="4">
    <source>
        <dbReference type="Google" id="ProtNLM"/>
    </source>
</evidence>
<name>A0A2D3D7T6_9BIFI</name>
<evidence type="ECO:0000313" key="2">
    <source>
        <dbReference type="EMBL" id="ATU21143.1"/>
    </source>
</evidence>
<dbReference type="NCBIfam" id="TIGR02385">
    <property type="entry name" value="RelE_StbE"/>
    <property type="match status" value="1"/>
</dbReference>
<dbReference type="Proteomes" id="UP000229907">
    <property type="component" value="Chromosome"/>
</dbReference>
<protein>
    <recommendedName>
        <fullName evidence="4">Type II toxin-antitoxin system YafQ family toxin</fullName>
    </recommendedName>
</protein>
<sequence length="75" mass="8662">MTELKNVIRLVLEDTEEAKEILRVRHRAHRLNGKDWQGVVECHVGNAGDWLAVWTREDSFAVFMRTGTHEEIFGG</sequence>
<gene>
    <name evidence="2" type="ORF">BcFMB_02165</name>
</gene>
<dbReference type="AlphaFoldDB" id="A0A2D3D7T6"/>